<dbReference type="OrthoDB" id="5937621at2"/>
<accession>A0A4S1XGI7</accession>
<proteinExistence type="predicted"/>
<dbReference type="InterPro" id="IPR019282">
    <property type="entry name" value="Glycoamylase-like_cons_dom"/>
</dbReference>
<evidence type="ECO:0000259" key="2">
    <source>
        <dbReference type="Pfam" id="PF10091"/>
    </source>
</evidence>
<keyword evidence="4" id="KW-1185">Reference proteome</keyword>
<dbReference type="Pfam" id="PF10091">
    <property type="entry name" value="Glycoamylase"/>
    <property type="match status" value="1"/>
</dbReference>
<dbReference type="Proteomes" id="UP000306147">
    <property type="component" value="Unassembled WGS sequence"/>
</dbReference>
<protein>
    <submittedName>
        <fullName evidence="3">Tat pathway signal protein</fullName>
    </submittedName>
</protein>
<dbReference type="EMBL" id="SRXT01000003">
    <property type="protein sequence ID" value="TGX54136.1"/>
    <property type="molecule type" value="Genomic_DNA"/>
</dbReference>
<dbReference type="RefSeq" id="WP_135963375.1">
    <property type="nucleotide sequence ID" value="NZ_SRXT01000003.1"/>
</dbReference>
<dbReference type="PROSITE" id="PS51318">
    <property type="entry name" value="TAT"/>
    <property type="match status" value="1"/>
</dbReference>
<evidence type="ECO:0000313" key="4">
    <source>
        <dbReference type="Proteomes" id="UP000306147"/>
    </source>
</evidence>
<gene>
    <name evidence="3" type="ORF">E5A73_08420</name>
</gene>
<dbReference type="PIRSF" id="PIRSF028431">
    <property type="entry name" value="UCP028431"/>
    <property type="match status" value="1"/>
</dbReference>
<sequence>MIDRRSLLSRSSLLAAATSLPACTPVARPGGAPTGNTLPAFYEDIEERTFRWFWDNANRRNGLVPDRAPTPSFCSIAAVGFGLTAYPIGVERGWCTRAEARDLTLTTLEFFWNAPQGPEPSGKAGHKGFFYHFLDMKTGHRFRDVELSSVDTTILLMGVLFAGRYYDADHPAEAEIRRLALAIYARADWNFFRSDGRAAVSMGWHPERGLIPRSWTGYNEAMFVYVLGLAAPEHPLPADSWKAWTETYPHSWRGEGPTRHLAFAPLFGHQYSHVWIDFRGIQDTVMHEAGLDYFENSRRATYASRAYCTANPMRWDGWSKQVWGLTACDGPGDYALPFKGENRQFYSYSARGPLGQPDERDDGTLSPTAALGSLPFAPEIVIPCAEALRREHGDRLYGAYGFRDSFNPSFRYGDVRTGSGTVDPVHGWYAKDHLGIDQGPILVQAANYRNDFVWRRMREEPAIRRGLMLAGFTGGWLS</sequence>
<name>A0A4S1XGI7_9SPHN</name>
<evidence type="ECO:0000313" key="3">
    <source>
        <dbReference type="EMBL" id="TGX54136.1"/>
    </source>
</evidence>
<dbReference type="Gene3D" id="1.50.10.140">
    <property type="match status" value="1"/>
</dbReference>
<organism evidence="3 4">
    <name type="scientific">Sphingomonas gei</name>
    <dbReference type="NCBI Taxonomy" id="1395960"/>
    <lineage>
        <taxon>Bacteria</taxon>
        <taxon>Pseudomonadati</taxon>
        <taxon>Pseudomonadota</taxon>
        <taxon>Alphaproteobacteria</taxon>
        <taxon>Sphingomonadales</taxon>
        <taxon>Sphingomonadaceae</taxon>
        <taxon>Sphingomonas</taxon>
    </lineage>
</organism>
<comment type="caution">
    <text evidence="3">The sequence shown here is derived from an EMBL/GenBank/DDBJ whole genome shotgun (WGS) entry which is preliminary data.</text>
</comment>
<dbReference type="AlphaFoldDB" id="A0A4S1XGI7"/>
<feature type="region of interest" description="Disordered" evidence="1">
    <location>
        <begin position="350"/>
        <end position="370"/>
    </location>
</feature>
<evidence type="ECO:0000256" key="1">
    <source>
        <dbReference type="SAM" id="MobiDB-lite"/>
    </source>
</evidence>
<dbReference type="InterPro" id="IPR016883">
    <property type="entry name" value="UCP028431"/>
</dbReference>
<dbReference type="InterPro" id="IPR006311">
    <property type="entry name" value="TAT_signal"/>
</dbReference>
<reference evidence="3 4" key="1">
    <citation type="submission" date="2019-04" db="EMBL/GenBank/DDBJ databases">
        <title>Sphingomonas psychrotolerans sp. nov., isolated from soil in the Tianshan Mountains, Xinjiang, China.</title>
        <authorList>
            <person name="Luo Y."/>
            <person name="Sheng H."/>
        </authorList>
    </citation>
    <scope>NUCLEOTIDE SEQUENCE [LARGE SCALE GENOMIC DNA]</scope>
    <source>
        <strain evidence="3 4">ZFGT-11</strain>
    </source>
</reference>
<feature type="domain" description="Glycoamylase-like" evidence="2">
    <location>
        <begin position="214"/>
        <end position="460"/>
    </location>
</feature>